<evidence type="ECO:0000256" key="1">
    <source>
        <dbReference type="SAM" id="Phobius"/>
    </source>
</evidence>
<evidence type="ECO:0000313" key="2">
    <source>
        <dbReference type="EMBL" id="TCD53736.1"/>
    </source>
</evidence>
<comment type="caution">
    <text evidence="2">The sequence shown here is derived from an EMBL/GenBank/DDBJ whole genome shotgun (WGS) entry which is preliminary data.</text>
</comment>
<protein>
    <recommendedName>
        <fullName evidence="4">Teichoic acid transporter</fullName>
    </recommendedName>
</protein>
<name>A0A4R0QYX1_9BIFI</name>
<feature type="transmembrane region" description="Helical" evidence="1">
    <location>
        <begin position="76"/>
        <end position="96"/>
    </location>
</feature>
<keyword evidence="1" id="KW-0472">Membrane</keyword>
<evidence type="ECO:0000313" key="3">
    <source>
        <dbReference type="Proteomes" id="UP000291289"/>
    </source>
</evidence>
<gene>
    <name evidence="2" type="ORF">EJ419_07150</name>
</gene>
<dbReference type="RefSeq" id="WP_131285046.1">
    <property type="nucleotide sequence ID" value="NZ_RXLP01000026.1"/>
</dbReference>
<dbReference type="OrthoDB" id="3231612at2"/>
<proteinExistence type="predicted"/>
<feature type="transmembrane region" description="Helical" evidence="1">
    <location>
        <begin position="147"/>
        <end position="173"/>
    </location>
</feature>
<feature type="transmembrane region" description="Helical" evidence="1">
    <location>
        <begin position="108"/>
        <end position="127"/>
    </location>
</feature>
<sequence>MMENKEKVAVDAIVATSTNEQISIADAQRSKKSSPWKYALVAALVLLVVTLPYGLGRHNAVYNTSWTIWFLSQIQPIGWAIISWITMVVTMLGLALATIESSWKTWGVVAYITFACEQYLSGLAMYRPDYWWGTKVIFGSYASYANGINAAITTSVWGLGVFVVMYVIALFFIPKDSKLNVFTRSWTAFVAFFIVQICALIVAMFGGLI</sequence>
<accession>A0A4R0QYX1</accession>
<keyword evidence="1" id="KW-1133">Transmembrane helix</keyword>
<dbReference type="Proteomes" id="UP000291289">
    <property type="component" value="Unassembled WGS sequence"/>
</dbReference>
<feature type="transmembrane region" description="Helical" evidence="1">
    <location>
        <begin position="185"/>
        <end position="208"/>
    </location>
</feature>
<evidence type="ECO:0008006" key="4">
    <source>
        <dbReference type="Google" id="ProtNLM"/>
    </source>
</evidence>
<organism evidence="2 3">
    <name type="scientific">Alloscardovia theropitheci</name>
    <dbReference type="NCBI Taxonomy" id="2496842"/>
    <lineage>
        <taxon>Bacteria</taxon>
        <taxon>Bacillati</taxon>
        <taxon>Actinomycetota</taxon>
        <taxon>Actinomycetes</taxon>
        <taxon>Bifidobacteriales</taxon>
        <taxon>Bifidobacteriaceae</taxon>
        <taxon>Alloscardovia</taxon>
    </lineage>
</organism>
<keyword evidence="1" id="KW-0812">Transmembrane</keyword>
<dbReference type="EMBL" id="RXLP01000026">
    <property type="protein sequence ID" value="TCD53736.1"/>
    <property type="molecule type" value="Genomic_DNA"/>
</dbReference>
<keyword evidence="3" id="KW-1185">Reference proteome</keyword>
<reference evidence="2 3" key="1">
    <citation type="submission" date="2018-12" db="EMBL/GenBank/DDBJ databases">
        <title>Alloscrdovia theropitheci sp. nov: a novel taxon from the feces of the bleeding-herat monkey (Theropithecus geleda).</title>
        <authorList>
            <person name="Modesto M."/>
        </authorList>
    </citation>
    <scope>NUCLEOTIDE SEQUENCE [LARGE SCALE GENOMIC DNA]</scope>
    <source>
        <strain evidence="2 3">GLDI4/2</strain>
    </source>
</reference>
<dbReference type="AlphaFoldDB" id="A0A4R0QYX1"/>
<feature type="transmembrane region" description="Helical" evidence="1">
    <location>
        <begin position="38"/>
        <end position="56"/>
    </location>
</feature>